<organism evidence="1 2">
    <name type="scientific">Pseudodesulfovibrio cashew</name>
    <dbReference type="NCBI Taxonomy" id="2678688"/>
    <lineage>
        <taxon>Bacteria</taxon>
        <taxon>Pseudomonadati</taxon>
        <taxon>Thermodesulfobacteriota</taxon>
        <taxon>Desulfovibrionia</taxon>
        <taxon>Desulfovibrionales</taxon>
        <taxon>Desulfovibrionaceae</taxon>
    </lineage>
</organism>
<evidence type="ECO:0000313" key="2">
    <source>
        <dbReference type="Proteomes" id="UP000428328"/>
    </source>
</evidence>
<keyword evidence="2" id="KW-1185">Reference proteome</keyword>
<dbReference type="EMBL" id="CP046400">
    <property type="protein sequence ID" value="QGY41565.1"/>
    <property type="molecule type" value="Genomic_DNA"/>
</dbReference>
<protein>
    <submittedName>
        <fullName evidence="1">Terminase small subunit</fullName>
    </submittedName>
</protein>
<dbReference type="InterPro" id="IPR036388">
    <property type="entry name" value="WH-like_DNA-bd_sf"/>
</dbReference>
<dbReference type="KEGG" id="psel:GM415_16030"/>
<dbReference type="RefSeq" id="WP_158949967.1">
    <property type="nucleotide sequence ID" value="NZ_CP046400.1"/>
</dbReference>
<reference evidence="1 2" key="1">
    <citation type="submission" date="2019-11" db="EMBL/GenBank/DDBJ databases">
        <authorList>
            <person name="Zheng R.K."/>
            <person name="Sun C.M."/>
        </authorList>
    </citation>
    <scope>NUCLEOTIDE SEQUENCE [LARGE SCALE GENOMIC DNA]</scope>
    <source>
        <strain evidence="1 2">SRB007</strain>
    </source>
</reference>
<dbReference type="Proteomes" id="UP000428328">
    <property type="component" value="Chromosome"/>
</dbReference>
<dbReference type="Gene3D" id="1.10.10.10">
    <property type="entry name" value="Winged helix-like DNA-binding domain superfamily/Winged helix DNA-binding domain"/>
    <property type="match status" value="1"/>
</dbReference>
<evidence type="ECO:0000313" key="1">
    <source>
        <dbReference type="EMBL" id="QGY41565.1"/>
    </source>
</evidence>
<gene>
    <name evidence="1" type="ORF">GM415_16030</name>
</gene>
<accession>A0A6I6JFF5</accession>
<sequence length="172" mass="19422">MGSEREMQIVDRKSLASTLRLDEKTILARVREGMPFVQKGSRGRSWKFDLAECVAWDRDRAIRKATGVLHGDETEAQLKRRLLEARVRGEEIETARKADEIVPVDEVESALDHAFTTVRQGMLSIPGRVALRVLAAEDENTIKEILRDEIELALHALADSDLLEGWDDDSND</sequence>
<dbReference type="AlphaFoldDB" id="A0A6I6JFF5"/>
<proteinExistence type="predicted"/>
<name>A0A6I6JFF5_9BACT</name>